<evidence type="ECO:0000313" key="4">
    <source>
        <dbReference type="Proteomes" id="UP000005408"/>
    </source>
</evidence>
<dbReference type="GO" id="GO:0005068">
    <property type="term" value="F:transmembrane receptor protein tyrosine kinase adaptor activity"/>
    <property type="evidence" value="ECO:0007669"/>
    <property type="project" value="TreeGrafter"/>
</dbReference>
<sequence>MNRSSQAEDLLTIFYADDAEAICSHIKTYFEEGRFRVQVSTVNINSDHGTLCTVPCSLGLVLLSPEMLHDLQRKPNNYLKSASAQCTKRAFLCHDSIDLCDRATEKILENSCSDVTLWNKISLGNASEDFKIALLNIMQLMESTPSANPVLLTYKINPKKISSAKEHIVVIFKKEVSKGDVFVHLHRNNFQKKIKCTELNALTYTFKPEGMPEGEITMEIFTNNISLGKTKFNICNKMDNFSSLVSDLVNPLEFFLQALDCDDTDSLDRELVDILTNGSMGNNPLAGLEAVDFRDSIWANKSSREYPTLLHIAAKLGLKQFCSTLKKFPGYQAALGIKNKHNKTASQIALHAGHTDLASNIQPPENFAMFQDKDVQNGDSGGYMRMNQVTTVLYRRESTCTPPPLPRRSSESEEVVLRQSRNSQRDNTGSGASNISDSSLEDPFFNPRQMTSRMTQILEDNIIYCGNLTTKL</sequence>
<dbReference type="InterPro" id="IPR036770">
    <property type="entry name" value="Ankyrin_rpt-contain_sf"/>
</dbReference>
<dbReference type="PROSITE" id="PS51376">
    <property type="entry name" value="DBB"/>
    <property type="match status" value="1"/>
</dbReference>
<evidence type="ECO:0000256" key="1">
    <source>
        <dbReference type="SAM" id="MobiDB-lite"/>
    </source>
</evidence>
<keyword evidence="4" id="KW-1185">Reference proteome</keyword>
<accession>A0A8W8I1G3</accession>
<dbReference type="Proteomes" id="UP000005408">
    <property type="component" value="Unassembled WGS sequence"/>
</dbReference>
<name>A0A8W8I1G3_MAGGI</name>
<dbReference type="EnsemblMetazoa" id="G1205.1">
    <property type="protein sequence ID" value="G1205.1:cds"/>
    <property type="gene ID" value="G1205"/>
</dbReference>
<proteinExistence type="predicted"/>
<organism evidence="3 4">
    <name type="scientific">Magallana gigas</name>
    <name type="common">Pacific oyster</name>
    <name type="synonym">Crassostrea gigas</name>
    <dbReference type="NCBI Taxonomy" id="29159"/>
    <lineage>
        <taxon>Eukaryota</taxon>
        <taxon>Metazoa</taxon>
        <taxon>Spiralia</taxon>
        <taxon>Lophotrochozoa</taxon>
        <taxon>Mollusca</taxon>
        <taxon>Bivalvia</taxon>
        <taxon>Autobranchia</taxon>
        <taxon>Pteriomorphia</taxon>
        <taxon>Ostreida</taxon>
        <taxon>Ostreoidea</taxon>
        <taxon>Ostreidae</taxon>
        <taxon>Magallana</taxon>
    </lineage>
</organism>
<evidence type="ECO:0000313" key="3">
    <source>
        <dbReference type="EnsemblMetazoa" id="G1205.1:cds"/>
    </source>
</evidence>
<dbReference type="InterPro" id="IPR052446">
    <property type="entry name" value="B-cell_PI3K-Signaling_Adptrs"/>
</dbReference>
<dbReference type="Pfam" id="PF14545">
    <property type="entry name" value="DBB"/>
    <property type="match status" value="1"/>
</dbReference>
<dbReference type="GO" id="GO:0005104">
    <property type="term" value="F:fibroblast growth factor receptor binding"/>
    <property type="evidence" value="ECO:0007669"/>
    <property type="project" value="TreeGrafter"/>
</dbReference>
<evidence type="ECO:0000259" key="2">
    <source>
        <dbReference type="PROSITE" id="PS51376"/>
    </source>
</evidence>
<feature type="region of interest" description="Disordered" evidence="1">
    <location>
        <begin position="397"/>
        <end position="446"/>
    </location>
</feature>
<dbReference type="PANTHER" id="PTHR16267:SF11">
    <property type="entry name" value="STUMPS, ISOFORM E"/>
    <property type="match status" value="1"/>
</dbReference>
<dbReference type="GO" id="GO:0005829">
    <property type="term" value="C:cytosol"/>
    <property type="evidence" value="ECO:0007669"/>
    <property type="project" value="TreeGrafter"/>
</dbReference>
<dbReference type="PANTHER" id="PTHR16267">
    <property type="entry name" value="BANK1/PIK3AP1 FAMILY MEMBER"/>
    <property type="match status" value="1"/>
</dbReference>
<dbReference type="SUPFAM" id="SSF48403">
    <property type="entry name" value="Ankyrin repeat"/>
    <property type="match status" value="1"/>
</dbReference>
<feature type="compositionally biased region" description="Polar residues" evidence="1">
    <location>
        <begin position="425"/>
        <end position="438"/>
    </location>
</feature>
<dbReference type="AlphaFoldDB" id="A0A8W8I1G3"/>
<protein>
    <recommendedName>
        <fullName evidence="2">DBB domain-containing protein</fullName>
    </recommendedName>
</protein>
<reference evidence="3" key="1">
    <citation type="submission" date="2022-08" db="UniProtKB">
        <authorList>
            <consortium name="EnsemblMetazoa"/>
        </authorList>
    </citation>
    <scope>IDENTIFICATION</scope>
    <source>
        <strain evidence="3">05x7-T-G4-1.051#20</strain>
    </source>
</reference>
<dbReference type="InterPro" id="IPR017893">
    <property type="entry name" value="DBB_domain"/>
</dbReference>
<feature type="domain" description="DBB" evidence="2">
    <location>
        <begin position="156"/>
        <end position="291"/>
    </location>
</feature>
<dbReference type="SMART" id="SM01282">
    <property type="entry name" value="DBB"/>
    <property type="match status" value="1"/>
</dbReference>